<dbReference type="Proteomes" id="UP000282876">
    <property type="component" value="Unassembled WGS sequence"/>
</dbReference>
<name>A0A437AN15_9MICR</name>
<keyword evidence="3" id="KW-1185">Reference proteome</keyword>
<feature type="transmembrane region" description="Helical" evidence="1">
    <location>
        <begin position="184"/>
        <end position="206"/>
    </location>
</feature>
<keyword evidence="1" id="KW-0472">Membrane</keyword>
<sequence>MNNNHKQMRDYFYRIGMSESRKMINYDDLIFNSPPPGFESIAIIEKEYGNLIFRTPQGNLLKAIPHQNDLTLSGIFNNTYQVIGGEVIYNQTLKSYEFFHKKRKVYLMKYRQKFDPLTDFRFKIYFDEEEYEIDLNDDKAEIYFDINRPKNTNNNQYGNEIIIMSNNRIRPSLYMIHSTKDKYLLTYTSPWTGITAFAICATHILLNH</sequence>
<organism evidence="2 3">
    <name type="scientific">Tubulinosema ratisbonensis</name>
    <dbReference type="NCBI Taxonomy" id="291195"/>
    <lineage>
        <taxon>Eukaryota</taxon>
        <taxon>Fungi</taxon>
        <taxon>Fungi incertae sedis</taxon>
        <taxon>Microsporidia</taxon>
        <taxon>Tubulinosematoidea</taxon>
        <taxon>Tubulinosematidae</taxon>
        <taxon>Tubulinosema</taxon>
    </lineage>
</organism>
<keyword evidence="1" id="KW-1133">Transmembrane helix</keyword>
<protein>
    <submittedName>
        <fullName evidence="2">Uncharacterized protein</fullName>
    </submittedName>
</protein>
<comment type="caution">
    <text evidence="2">The sequence shown here is derived from an EMBL/GenBank/DDBJ whole genome shotgun (WGS) entry which is preliminary data.</text>
</comment>
<gene>
    <name evidence="2" type="ORF">TUBRATIS_11160</name>
</gene>
<proteinExistence type="predicted"/>
<keyword evidence="1" id="KW-0812">Transmembrane</keyword>
<evidence type="ECO:0000256" key="1">
    <source>
        <dbReference type="SAM" id="Phobius"/>
    </source>
</evidence>
<dbReference type="AlphaFoldDB" id="A0A437AN15"/>
<accession>A0A437AN15</accession>
<dbReference type="VEuPathDB" id="MicrosporidiaDB:TUBRATIS_11160"/>
<evidence type="ECO:0000313" key="3">
    <source>
        <dbReference type="Proteomes" id="UP000282876"/>
    </source>
</evidence>
<dbReference type="EMBL" id="RCSS01000235">
    <property type="protein sequence ID" value="RVD92376.1"/>
    <property type="molecule type" value="Genomic_DNA"/>
</dbReference>
<evidence type="ECO:0000313" key="2">
    <source>
        <dbReference type="EMBL" id="RVD92376.1"/>
    </source>
</evidence>
<reference evidence="2 3" key="1">
    <citation type="submission" date="2018-10" db="EMBL/GenBank/DDBJ databases">
        <title>Draft genome sequence of the microsporidian Tubulinosema ratisbonensis.</title>
        <authorList>
            <person name="Polonais V."/>
            <person name="Peyretaillade E."/>
            <person name="Niehus S."/>
            <person name="Wawrzyniak I."/>
            <person name="Franchet A."/>
            <person name="Gaspin C."/>
            <person name="Reichstadt M."/>
            <person name="Belser C."/>
            <person name="Labadie K."/>
            <person name="Delbac F."/>
            <person name="Ferrandon D."/>
        </authorList>
    </citation>
    <scope>NUCLEOTIDE SEQUENCE [LARGE SCALE GENOMIC DNA]</scope>
    <source>
        <strain evidence="2 3">Franzen</strain>
    </source>
</reference>